<protein>
    <submittedName>
        <fullName evidence="2">Uncharacterized protein</fullName>
    </submittedName>
</protein>
<organism evidence="2">
    <name type="scientific">bioreactor metagenome</name>
    <dbReference type="NCBI Taxonomy" id="1076179"/>
    <lineage>
        <taxon>unclassified sequences</taxon>
        <taxon>metagenomes</taxon>
        <taxon>ecological metagenomes</taxon>
    </lineage>
</organism>
<comment type="caution">
    <text evidence="2">The sequence shown here is derived from an EMBL/GenBank/DDBJ whole genome shotgun (WGS) entry which is preliminary data.</text>
</comment>
<accession>A0A645IMU5</accession>
<feature type="compositionally biased region" description="Basic and acidic residues" evidence="1">
    <location>
        <begin position="1"/>
        <end position="11"/>
    </location>
</feature>
<dbReference type="EMBL" id="VSSQ01111014">
    <property type="protein sequence ID" value="MPN48563.1"/>
    <property type="molecule type" value="Genomic_DNA"/>
</dbReference>
<feature type="region of interest" description="Disordered" evidence="1">
    <location>
        <begin position="1"/>
        <end position="29"/>
    </location>
</feature>
<name>A0A645IMU5_9ZZZZ</name>
<reference evidence="2" key="1">
    <citation type="submission" date="2019-08" db="EMBL/GenBank/DDBJ databases">
        <authorList>
            <person name="Kucharzyk K."/>
            <person name="Murdoch R.W."/>
            <person name="Higgins S."/>
            <person name="Loffler F."/>
        </authorList>
    </citation>
    <scope>NUCLEOTIDE SEQUENCE</scope>
</reference>
<evidence type="ECO:0000313" key="2">
    <source>
        <dbReference type="EMBL" id="MPN48563.1"/>
    </source>
</evidence>
<evidence type="ECO:0000256" key="1">
    <source>
        <dbReference type="SAM" id="MobiDB-lite"/>
    </source>
</evidence>
<gene>
    <name evidence="2" type="ORF">SDC9_196173</name>
</gene>
<proteinExistence type="predicted"/>
<sequence length="52" mass="5688">MDREAGGRGDNAEDAGDYQRVQDKFPEHVQNAACARTAVEHSLSRGDGEKLE</sequence>
<dbReference type="AlphaFoldDB" id="A0A645IMU5"/>